<dbReference type="InterPro" id="IPR005101">
    <property type="entry name" value="Cryptochr/Photolyase_FAD-bd"/>
</dbReference>
<evidence type="ECO:0000256" key="4">
    <source>
        <dbReference type="ARBA" id="ARBA00022827"/>
    </source>
</evidence>
<dbReference type="Proteomes" id="UP001065322">
    <property type="component" value="Chromosome"/>
</dbReference>
<dbReference type="Gene3D" id="1.10.579.10">
    <property type="entry name" value="DNA Cyclobutane Dipyrimidine Photolyase, subunit A, domain 3"/>
    <property type="match status" value="1"/>
</dbReference>
<proteinExistence type="inferred from homology"/>
<comment type="similarity">
    <text evidence="5">Belongs to the DNA photolyase family.</text>
</comment>
<protein>
    <submittedName>
        <fullName evidence="7">Deoxyribodipyrimidine photo-lyase</fullName>
    </submittedName>
</protein>
<dbReference type="EMBL" id="CP054475">
    <property type="protein sequence ID" value="UXD89438.1"/>
    <property type="molecule type" value="Genomic_DNA"/>
</dbReference>
<name>A0ABY6AJ91_9GAMM</name>
<evidence type="ECO:0000256" key="5">
    <source>
        <dbReference type="RuleBase" id="RU004182"/>
    </source>
</evidence>
<comment type="cofactor">
    <cofactor evidence="2">
        <name>FAD</name>
        <dbReference type="ChEBI" id="CHEBI:57692"/>
    </cofactor>
</comment>
<evidence type="ECO:0000313" key="8">
    <source>
        <dbReference type="Proteomes" id="UP001065322"/>
    </source>
</evidence>
<dbReference type="SUPFAM" id="SSF52425">
    <property type="entry name" value="Cryptochrome/photolyase, N-terminal domain"/>
    <property type="match status" value="1"/>
</dbReference>
<accession>A0ABY6AJ91</accession>
<keyword evidence="5" id="KW-0157">Chromophore</keyword>
<dbReference type="InterPro" id="IPR014729">
    <property type="entry name" value="Rossmann-like_a/b/a_fold"/>
</dbReference>
<comment type="cofactor">
    <cofactor evidence="1">
        <name>(6R)-5,10-methylene-5,6,7,8-tetrahydrofolate</name>
        <dbReference type="ChEBI" id="CHEBI:15636"/>
    </cofactor>
</comment>
<dbReference type="PROSITE" id="PS51645">
    <property type="entry name" value="PHR_CRY_ALPHA_BETA"/>
    <property type="match status" value="1"/>
</dbReference>
<evidence type="ECO:0000259" key="6">
    <source>
        <dbReference type="PROSITE" id="PS51645"/>
    </source>
</evidence>
<dbReference type="Pfam" id="PF03441">
    <property type="entry name" value="FAD_binding_7"/>
    <property type="match status" value="1"/>
</dbReference>
<dbReference type="Gene3D" id="3.40.50.620">
    <property type="entry name" value="HUPs"/>
    <property type="match status" value="1"/>
</dbReference>
<evidence type="ECO:0000313" key="7">
    <source>
        <dbReference type="EMBL" id="UXD89438.1"/>
    </source>
</evidence>
<dbReference type="PANTHER" id="PTHR11455">
    <property type="entry name" value="CRYPTOCHROME"/>
    <property type="match status" value="1"/>
</dbReference>
<gene>
    <name evidence="7" type="ORF">HUF19_13765</name>
</gene>
<organism evidence="7 8">
    <name type="scientific">Thalassolituus hydrocarboniclasticus</name>
    <dbReference type="NCBI Taxonomy" id="2742796"/>
    <lineage>
        <taxon>Bacteria</taxon>
        <taxon>Pseudomonadati</taxon>
        <taxon>Pseudomonadota</taxon>
        <taxon>Gammaproteobacteria</taxon>
        <taxon>Oceanospirillales</taxon>
        <taxon>Oceanospirillaceae</taxon>
        <taxon>Thalassolituus</taxon>
    </lineage>
</organism>
<dbReference type="InterPro" id="IPR002081">
    <property type="entry name" value="Cryptochrome/DNA_photolyase_1"/>
</dbReference>
<keyword evidence="3 5" id="KW-0285">Flavoprotein</keyword>
<dbReference type="InterPro" id="IPR036134">
    <property type="entry name" value="Crypto/Photolyase_FAD-like_sf"/>
</dbReference>
<dbReference type="SUPFAM" id="SSF48173">
    <property type="entry name" value="Cryptochrome/photolyase FAD-binding domain"/>
    <property type="match status" value="1"/>
</dbReference>
<evidence type="ECO:0000256" key="1">
    <source>
        <dbReference type="ARBA" id="ARBA00001932"/>
    </source>
</evidence>
<dbReference type="InterPro" id="IPR006050">
    <property type="entry name" value="DNA_photolyase_N"/>
</dbReference>
<keyword evidence="8" id="KW-1185">Reference proteome</keyword>
<dbReference type="InterPro" id="IPR036155">
    <property type="entry name" value="Crypto/Photolyase_N_sf"/>
</dbReference>
<evidence type="ECO:0000256" key="3">
    <source>
        <dbReference type="ARBA" id="ARBA00022630"/>
    </source>
</evidence>
<reference evidence="8" key="1">
    <citation type="submission" date="2020-06" db="EMBL/GenBank/DDBJ databases">
        <title>Thalassolituus marinus alknpb1M-1, a hydrocarbon-degrading bacterium isolated from the deep-sea overlying water using an in-situ strategy from the South China Sea basin.</title>
        <authorList>
            <person name="Dong C."/>
            <person name="Chen Y."/>
            <person name="Shao Z."/>
        </authorList>
    </citation>
    <scope>NUCLEOTIDE SEQUENCE [LARGE SCALE GENOMIC DNA]</scope>
    <source>
        <strain evidence="8">alknpb1M-1</strain>
    </source>
</reference>
<evidence type="ECO:0000256" key="2">
    <source>
        <dbReference type="ARBA" id="ARBA00001974"/>
    </source>
</evidence>
<dbReference type="Pfam" id="PF00875">
    <property type="entry name" value="DNA_photolyase"/>
    <property type="match status" value="1"/>
</dbReference>
<sequence>MNLVWLRNDLRLHDHPIFQYLVAQGECPGMAVVFILPQHWQQPTTEYPGLTRLGLAKARFLRACLIDVQRSLYQQNIRLSLLGGDPVSLLRDWYAQQPFHLHTSAAQAPEEEHWLNAIADFAPVSTYDTQTLFSPQQLAELLSTENWPDSYSAFGRWLDKHGLPVAAPLPPTILSADPLEAPLKAAVQWPDHQLHQVPFWAGRVPATTFHGGEDAGLRHLAAYLGRENAIRHYRDTRNQLCTAPLSQADNPYAGSRFASQLSPWLAWGALSVRKVWADIVHWESLHGASEHSSWLKKELLWREYFHWTLRLKGSALFRNPAPQPFADTRWQAWCEARTGYPVIDAGLRELIHTGFSSNRMRQWLASFFIHELKLDWRLGARFFEQHLIDADVASNWGNWAYIAGCGQDPRGGRCFNLNKQLERYDPHLTHLQQWLPELGSVTLSQVQQHQSSGPTLPLWPAPLPLPAAT</sequence>
<dbReference type="PRINTS" id="PR00147">
    <property type="entry name" value="DNAPHOTLYASE"/>
</dbReference>
<keyword evidence="4 5" id="KW-0274">FAD</keyword>
<dbReference type="Gene3D" id="1.25.40.80">
    <property type="match status" value="1"/>
</dbReference>
<feature type="domain" description="Photolyase/cryptochrome alpha/beta" evidence="6">
    <location>
        <begin position="1"/>
        <end position="132"/>
    </location>
</feature>